<gene>
    <name evidence="1" type="ORF">F511_41239</name>
</gene>
<dbReference type="Proteomes" id="UP000250235">
    <property type="component" value="Unassembled WGS sequence"/>
</dbReference>
<name>A0A2Z7CMR4_9LAMI</name>
<accession>A0A2Z7CMR4</accession>
<reference evidence="1 2" key="1">
    <citation type="journal article" date="2015" name="Proc. Natl. Acad. Sci. U.S.A.">
        <title>The resurrection genome of Boea hygrometrica: A blueprint for survival of dehydration.</title>
        <authorList>
            <person name="Xiao L."/>
            <person name="Yang G."/>
            <person name="Zhang L."/>
            <person name="Yang X."/>
            <person name="Zhao S."/>
            <person name="Ji Z."/>
            <person name="Zhou Q."/>
            <person name="Hu M."/>
            <person name="Wang Y."/>
            <person name="Chen M."/>
            <person name="Xu Y."/>
            <person name="Jin H."/>
            <person name="Xiao X."/>
            <person name="Hu G."/>
            <person name="Bao F."/>
            <person name="Hu Y."/>
            <person name="Wan P."/>
            <person name="Li L."/>
            <person name="Deng X."/>
            <person name="Kuang T."/>
            <person name="Xiang C."/>
            <person name="Zhu J.K."/>
            <person name="Oliver M.J."/>
            <person name="He Y."/>
        </authorList>
    </citation>
    <scope>NUCLEOTIDE SEQUENCE [LARGE SCALE GENOMIC DNA]</scope>
    <source>
        <strain evidence="2">cv. XS01</strain>
    </source>
</reference>
<evidence type="ECO:0000313" key="1">
    <source>
        <dbReference type="EMBL" id="KZV48391.1"/>
    </source>
</evidence>
<dbReference type="EMBL" id="KQ993870">
    <property type="protein sequence ID" value="KZV48391.1"/>
    <property type="molecule type" value="Genomic_DNA"/>
</dbReference>
<organism evidence="1 2">
    <name type="scientific">Dorcoceras hygrometricum</name>
    <dbReference type="NCBI Taxonomy" id="472368"/>
    <lineage>
        <taxon>Eukaryota</taxon>
        <taxon>Viridiplantae</taxon>
        <taxon>Streptophyta</taxon>
        <taxon>Embryophyta</taxon>
        <taxon>Tracheophyta</taxon>
        <taxon>Spermatophyta</taxon>
        <taxon>Magnoliopsida</taxon>
        <taxon>eudicotyledons</taxon>
        <taxon>Gunneridae</taxon>
        <taxon>Pentapetalae</taxon>
        <taxon>asterids</taxon>
        <taxon>lamiids</taxon>
        <taxon>Lamiales</taxon>
        <taxon>Gesneriaceae</taxon>
        <taxon>Didymocarpoideae</taxon>
        <taxon>Trichosporeae</taxon>
        <taxon>Loxocarpinae</taxon>
        <taxon>Dorcoceras</taxon>
    </lineage>
</organism>
<keyword evidence="2" id="KW-1185">Reference proteome</keyword>
<evidence type="ECO:0000313" key="2">
    <source>
        <dbReference type="Proteomes" id="UP000250235"/>
    </source>
</evidence>
<proteinExistence type="predicted"/>
<protein>
    <submittedName>
        <fullName evidence="1">Uncharacterized protein</fullName>
    </submittedName>
</protein>
<sequence length="56" mass="6242">MHNSSQGCTVDYSTSLKLTACAPAHTWAHDQLAHQLTHECASLRLCTALYFVPFYT</sequence>
<dbReference type="AlphaFoldDB" id="A0A2Z7CMR4"/>